<dbReference type="RefSeq" id="WP_157584620.1">
    <property type="nucleotide sequence ID" value="NZ_WPIN01000003.1"/>
</dbReference>
<keyword evidence="2" id="KW-1185">Reference proteome</keyword>
<dbReference type="InterPro" id="IPR041408">
    <property type="entry name" value="Hcp_Tssd"/>
</dbReference>
<sequence length="168" mass="18763">MSFKATLTIEGKSYNVLQCTHLLKQKAERGKVTSGVRGGAITMIIDSTDEEIFGSWATSPTAKKNGEIVFDRVDQQSALQKLEFEDAYAIFYFELMASAYMDNVDVLIDTFHDMFASDESTNNSLLDRFTVATNNMLRFVKRTGVSNCILLRLSAGKIKLDGIDHQNT</sequence>
<dbReference type="AlphaFoldDB" id="A0A7K1S9F4"/>
<reference evidence="1 2" key="1">
    <citation type="submission" date="2019-12" db="EMBL/GenBank/DDBJ databases">
        <title>Spirosoma sp. HMF4905 genome sequencing and assembly.</title>
        <authorList>
            <person name="Kang H."/>
            <person name="Cha I."/>
            <person name="Kim H."/>
            <person name="Joh K."/>
        </authorList>
    </citation>
    <scope>NUCLEOTIDE SEQUENCE [LARGE SCALE GENOMIC DNA]</scope>
    <source>
        <strain evidence="1 2">HMF4905</strain>
    </source>
</reference>
<dbReference type="Proteomes" id="UP000436006">
    <property type="component" value="Unassembled WGS sequence"/>
</dbReference>
<accession>A0A7K1S9F4</accession>
<comment type="caution">
    <text evidence="1">The sequence shown here is derived from an EMBL/GenBank/DDBJ whole genome shotgun (WGS) entry which is preliminary data.</text>
</comment>
<dbReference type="GO" id="GO:0033104">
    <property type="term" value="C:type VI protein secretion system complex"/>
    <property type="evidence" value="ECO:0007669"/>
    <property type="project" value="InterPro"/>
</dbReference>
<evidence type="ECO:0000313" key="1">
    <source>
        <dbReference type="EMBL" id="MVM30391.1"/>
    </source>
</evidence>
<organism evidence="1 2">
    <name type="scientific">Spirosoma arboris</name>
    <dbReference type="NCBI Taxonomy" id="2682092"/>
    <lineage>
        <taxon>Bacteria</taxon>
        <taxon>Pseudomonadati</taxon>
        <taxon>Bacteroidota</taxon>
        <taxon>Cytophagia</taxon>
        <taxon>Cytophagales</taxon>
        <taxon>Cytophagaceae</taxon>
        <taxon>Spirosoma</taxon>
    </lineage>
</organism>
<dbReference type="EMBL" id="WPIN01000003">
    <property type="protein sequence ID" value="MVM30391.1"/>
    <property type="molecule type" value="Genomic_DNA"/>
</dbReference>
<gene>
    <name evidence="1" type="ORF">GO755_10130</name>
</gene>
<name>A0A7K1S9F4_9BACT</name>
<evidence type="ECO:0000313" key="2">
    <source>
        <dbReference type="Proteomes" id="UP000436006"/>
    </source>
</evidence>
<proteinExistence type="predicted"/>
<protein>
    <submittedName>
        <fullName evidence="1">Uncharacterized protein</fullName>
    </submittedName>
</protein>
<dbReference type="Pfam" id="PF17642">
    <property type="entry name" value="TssD"/>
    <property type="match status" value="1"/>
</dbReference>